<organism evidence="20 21">
    <name type="scientific">Thauera phenolivorans</name>
    <dbReference type="NCBI Taxonomy" id="1792543"/>
    <lineage>
        <taxon>Bacteria</taxon>
        <taxon>Pseudomonadati</taxon>
        <taxon>Pseudomonadota</taxon>
        <taxon>Betaproteobacteria</taxon>
        <taxon>Rhodocyclales</taxon>
        <taxon>Zoogloeaceae</taxon>
        <taxon>Thauera</taxon>
    </lineage>
</organism>
<protein>
    <recommendedName>
        <fullName evidence="17">Flavohemoprotein</fullName>
    </recommendedName>
    <alternativeName>
        <fullName evidence="17">Flavohemoglobin</fullName>
    </alternativeName>
    <alternativeName>
        <fullName evidence="17">Hemoglobin-like protein</fullName>
    </alternativeName>
    <alternativeName>
        <fullName evidence="17">Nitric oxide dioxygenase</fullName>
        <shortName evidence="17">NO oxygenase</shortName>
        <shortName evidence="17">NOD</shortName>
        <ecNumber evidence="17">1.14.12.17</ecNumber>
    </alternativeName>
</protein>
<dbReference type="PANTHER" id="PTHR43396:SF3">
    <property type="entry name" value="FLAVOHEMOPROTEIN"/>
    <property type="match status" value="1"/>
</dbReference>
<dbReference type="CDD" id="cd14779">
    <property type="entry name" value="FHP_Ae-globin-like"/>
    <property type="match status" value="1"/>
</dbReference>
<comment type="cofactor">
    <cofactor evidence="17">
        <name>heme b</name>
        <dbReference type="ChEBI" id="CHEBI:60344"/>
    </cofactor>
    <text evidence="17">Binds 1 heme b (iron(II)-protoporphyrin IX) group per subunit.</text>
</comment>
<dbReference type="Gene3D" id="1.10.490.10">
    <property type="entry name" value="Globins"/>
    <property type="match status" value="1"/>
</dbReference>
<evidence type="ECO:0000259" key="19">
    <source>
        <dbReference type="PROSITE" id="PS51384"/>
    </source>
</evidence>
<dbReference type="GO" id="GO:0071949">
    <property type="term" value="F:FAD binding"/>
    <property type="evidence" value="ECO:0007669"/>
    <property type="project" value="InterPro"/>
</dbReference>
<evidence type="ECO:0000313" key="20">
    <source>
        <dbReference type="EMBL" id="NLF53192.1"/>
    </source>
</evidence>
<feature type="site" description="Involved in heme-bound ligand stabilization and O-O bond activation" evidence="17">
    <location>
        <position position="28"/>
    </location>
</feature>
<evidence type="ECO:0000256" key="13">
    <source>
        <dbReference type="ARBA" id="ARBA00023027"/>
    </source>
</evidence>
<evidence type="ECO:0000256" key="1">
    <source>
        <dbReference type="ARBA" id="ARBA00006401"/>
    </source>
</evidence>
<dbReference type="AlphaFoldDB" id="A0A7X7LTN2"/>
<dbReference type="InterPro" id="IPR001433">
    <property type="entry name" value="OxRdtase_FAD/NAD-bd"/>
</dbReference>
<comment type="domain">
    <text evidence="17">Consists of two distinct domains; an N-terminal heme-containing oxygen-binding domain and a C-terminal reductase domain with binding sites for FAD and NAD(P)H.</text>
</comment>
<dbReference type="GO" id="GO:0009636">
    <property type="term" value="P:response to toxic substance"/>
    <property type="evidence" value="ECO:0007669"/>
    <property type="project" value="UniProtKB-KW"/>
</dbReference>
<evidence type="ECO:0000256" key="3">
    <source>
        <dbReference type="ARBA" id="ARBA00022448"/>
    </source>
</evidence>
<dbReference type="GO" id="GO:0008941">
    <property type="term" value="F:nitric oxide dioxygenase NAD(P)H activity"/>
    <property type="evidence" value="ECO:0007669"/>
    <property type="project" value="UniProtKB-UniRule"/>
</dbReference>
<dbReference type="NCBIfam" id="NF009805">
    <property type="entry name" value="PRK13289.1"/>
    <property type="match status" value="1"/>
</dbReference>
<dbReference type="InterPro" id="IPR039261">
    <property type="entry name" value="FNR_nucleotide-bd"/>
</dbReference>
<comment type="catalytic activity">
    <reaction evidence="15 17">
        <text>2 nitric oxide + NADH + 2 O2 = 2 nitrate + NAD(+) + H(+)</text>
        <dbReference type="Rhea" id="RHEA:19469"/>
        <dbReference type="ChEBI" id="CHEBI:15378"/>
        <dbReference type="ChEBI" id="CHEBI:15379"/>
        <dbReference type="ChEBI" id="CHEBI:16480"/>
        <dbReference type="ChEBI" id="CHEBI:17632"/>
        <dbReference type="ChEBI" id="CHEBI:57540"/>
        <dbReference type="ChEBI" id="CHEBI:57945"/>
        <dbReference type="EC" id="1.14.12.17"/>
    </reaction>
</comment>
<evidence type="ECO:0000256" key="7">
    <source>
        <dbReference type="ARBA" id="ARBA00022630"/>
    </source>
</evidence>
<dbReference type="HAMAP" id="MF_01252">
    <property type="entry name" value="Hmp"/>
    <property type="match status" value="1"/>
</dbReference>
<evidence type="ECO:0000256" key="15">
    <source>
        <dbReference type="ARBA" id="ARBA00048649"/>
    </source>
</evidence>
<dbReference type="Gene3D" id="2.40.30.10">
    <property type="entry name" value="Translation factors"/>
    <property type="match status" value="1"/>
</dbReference>
<dbReference type="InterPro" id="IPR017927">
    <property type="entry name" value="FAD-bd_FR_type"/>
</dbReference>
<keyword evidence="5 17" id="KW-0349">Heme</keyword>
<feature type="binding site" description="proximal binding residue" evidence="17">
    <location>
        <position position="84"/>
    </location>
    <ligand>
        <name>heme b</name>
        <dbReference type="ChEBI" id="CHEBI:60344"/>
    </ligand>
    <ligandPart>
        <name>Fe</name>
        <dbReference type="ChEBI" id="CHEBI:18248"/>
    </ligandPart>
</feature>
<evidence type="ECO:0000256" key="14">
    <source>
        <dbReference type="ARBA" id="ARBA00025094"/>
    </source>
</evidence>
<evidence type="ECO:0000256" key="10">
    <source>
        <dbReference type="ARBA" id="ARBA00022857"/>
    </source>
</evidence>
<dbReference type="CDD" id="cd06184">
    <property type="entry name" value="flavohem_like_fad_nad_binding"/>
    <property type="match status" value="1"/>
</dbReference>
<dbReference type="FunFam" id="2.40.30.10:FF:000034">
    <property type="entry name" value="Flavohemoprotein"/>
    <property type="match status" value="1"/>
</dbReference>
<dbReference type="EC" id="1.14.12.17" evidence="17"/>
<comment type="similarity">
    <text evidence="2 17">Belongs to the globin family. Two-domain flavohemoproteins subfamily.</text>
</comment>
<reference evidence="20 21" key="1">
    <citation type="journal article" date="2020" name="Biotechnol. Biofuels">
        <title>New insights from the biogas microbiome by comprehensive genome-resolved metagenomics of nearly 1600 species originating from multiple anaerobic digesters.</title>
        <authorList>
            <person name="Campanaro S."/>
            <person name="Treu L."/>
            <person name="Rodriguez-R L.M."/>
            <person name="Kovalovszki A."/>
            <person name="Ziels R.M."/>
            <person name="Maus I."/>
            <person name="Zhu X."/>
            <person name="Kougias P.G."/>
            <person name="Basile A."/>
            <person name="Luo G."/>
            <person name="Schluter A."/>
            <person name="Konstantinidis K.T."/>
            <person name="Angelidaki I."/>
        </authorList>
    </citation>
    <scope>NUCLEOTIDE SEQUENCE [LARGE SCALE GENOMIC DNA]</scope>
    <source>
        <strain evidence="20">AS06rmzACSIP_256</strain>
    </source>
</reference>
<dbReference type="GO" id="GO:0005344">
    <property type="term" value="F:oxygen carrier activity"/>
    <property type="evidence" value="ECO:0007669"/>
    <property type="project" value="UniProtKB-UniRule"/>
</dbReference>
<dbReference type="FunFam" id="1.10.490.10:FF:000003">
    <property type="entry name" value="Flavohemoprotein"/>
    <property type="match status" value="1"/>
</dbReference>
<evidence type="ECO:0000313" key="21">
    <source>
        <dbReference type="Proteomes" id="UP000536534"/>
    </source>
</evidence>
<evidence type="ECO:0000256" key="9">
    <source>
        <dbReference type="ARBA" id="ARBA00022827"/>
    </source>
</evidence>
<feature type="site" description="Influences the redox potential of the prosthetic heme and FAD groups" evidence="17">
    <location>
        <position position="83"/>
    </location>
</feature>
<dbReference type="SUPFAM" id="SSF63380">
    <property type="entry name" value="Riboflavin synthase domain-like"/>
    <property type="match status" value="1"/>
</dbReference>
<accession>A0A7X7LTN2</accession>
<dbReference type="GO" id="GO:0046210">
    <property type="term" value="P:nitric oxide catabolic process"/>
    <property type="evidence" value="ECO:0007669"/>
    <property type="project" value="TreeGrafter"/>
</dbReference>
<dbReference type="PROSITE" id="PS01033">
    <property type="entry name" value="GLOBIN"/>
    <property type="match status" value="1"/>
</dbReference>
<feature type="active site" description="Charge relay system" evidence="17">
    <location>
        <position position="94"/>
    </location>
</feature>
<comment type="catalytic activity">
    <reaction evidence="16 17">
        <text>2 nitric oxide + NADPH + 2 O2 = 2 nitrate + NADP(+) + H(+)</text>
        <dbReference type="Rhea" id="RHEA:19465"/>
        <dbReference type="ChEBI" id="CHEBI:15378"/>
        <dbReference type="ChEBI" id="CHEBI:15379"/>
        <dbReference type="ChEBI" id="CHEBI:16480"/>
        <dbReference type="ChEBI" id="CHEBI:17632"/>
        <dbReference type="ChEBI" id="CHEBI:57783"/>
        <dbReference type="ChEBI" id="CHEBI:58349"/>
        <dbReference type="EC" id="1.14.12.17"/>
    </reaction>
</comment>
<gene>
    <name evidence="20" type="primary">hmpA</name>
    <name evidence="17" type="synonym">hmp</name>
    <name evidence="20" type="ORF">GX576_02065</name>
</gene>
<dbReference type="InterPro" id="IPR017938">
    <property type="entry name" value="Riboflavin_synthase-like_b-brl"/>
</dbReference>
<feature type="binding site" evidence="17">
    <location>
        <position position="189"/>
    </location>
    <ligand>
        <name>FAD</name>
        <dbReference type="ChEBI" id="CHEBI:57692"/>
    </ligand>
</feature>
<comment type="function">
    <text evidence="14 17">Is involved in NO detoxification in an aerobic process, termed nitric oxide dioxygenase (NOD) reaction that utilizes O(2) and NAD(P)H to convert NO to nitrate, which protects the bacterium from various noxious nitrogen compounds. Therefore, plays a central role in the inducible response to nitrosative stress.</text>
</comment>
<comment type="caution">
    <text evidence="17">Lacks conserved residue(s) required for the propagation of feature annotation.</text>
</comment>
<keyword evidence="12 17" id="KW-0408">Iron</keyword>
<comment type="cofactor">
    <cofactor evidence="17">
        <name>FAD</name>
        <dbReference type="ChEBI" id="CHEBI:57692"/>
    </cofactor>
    <text evidence="17">Binds 1 FAD per subunit.</text>
</comment>
<keyword evidence="4 17" id="KW-0216">Detoxification</keyword>
<evidence type="ECO:0000256" key="12">
    <source>
        <dbReference type="ARBA" id="ARBA00023004"/>
    </source>
</evidence>
<keyword evidence="10 17" id="KW-0521">NADP</keyword>
<keyword evidence="7 17" id="KW-0285">Flavoprotein</keyword>
<dbReference type="InterPro" id="IPR000971">
    <property type="entry name" value="Globin"/>
</dbReference>
<dbReference type="InterPro" id="IPR009050">
    <property type="entry name" value="Globin-like_sf"/>
</dbReference>
<dbReference type="Pfam" id="PF00042">
    <property type="entry name" value="Globin"/>
    <property type="match status" value="1"/>
</dbReference>
<keyword evidence="3 17" id="KW-0813">Transport</keyword>
<feature type="site" description="Influences the redox potential of the prosthetic heme and FAD groups" evidence="17">
    <location>
        <position position="390"/>
    </location>
</feature>
<comment type="caution">
    <text evidence="20">The sequence shown here is derived from an EMBL/GenBank/DDBJ whole genome shotgun (WGS) entry which is preliminary data.</text>
</comment>
<dbReference type="GO" id="GO:0019825">
    <property type="term" value="F:oxygen binding"/>
    <property type="evidence" value="ECO:0007669"/>
    <property type="project" value="InterPro"/>
</dbReference>
<sequence>MDARVRELVKATVPVLKEHGVALTTHFYHRMFHHNPELKQIFNRTHSESGKQATALAMAVLAYAENIDDPSVLAPVVELVANKHASVGIRAEHYPIVGKHLLASIREVLGEAASDELVDAWAVAYGALADLFIAAENKLYTESANRDGGWSGWRSFRIADKVRESEEITSFYLKPADGGTLPEYRAGQYVSLRIFVPDWGYMQPRQYTVSDAPGGRQLRVSIKREPARGDVPAGRVSNRLHEEFGVGDVIDVAPPFGDFYLHEDRDTPVVLISGGVGITLMIAMLNRLVATAPQRQVHFLHACRNAGVFAFRDHLTAVAAAHPQVKLHVRHDEGAADAPARLGTLDLRELGEAVLASGTDYYLCGPADFMQSHIRTLHELGVGSERIHAEVFSTGGVAV</sequence>
<feature type="domain" description="Globin" evidence="18">
    <location>
        <begin position="1"/>
        <end position="137"/>
    </location>
</feature>
<dbReference type="SUPFAM" id="SSF52343">
    <property type="entry name" value="Ferredoxin reductase-like, C-terminal NADP-linked domain"/>
    <property type="match status" value="1"/>
</dbReference>
<name>A0A7X7LTN2_9RHOO</name>
<keyword evidence="9 17" id="KW-0274">FAD</keyword>
<dbReference type="GO" id="GO:0071500">
    <property type="term" value="P:cellular response to nitrosative stress"/>
    <property type="evidence" value="ECO:0007669"/>
    <property type="project" value="TreeGrafter"/>
</dbReference>
<dbReference type="GO" id="GO:0046872">
    <property type="term" value="F:metal ion binding"/>
    <property type="evidence" value="ECO:0007669"/>
    <property type="project" value="UniProtKB-KW"/>
</dbReference>
<dbReference type="PROSITE" id="PS51384">
    <property type="entry name" value="FAD_FR"/>
    <property type="match status" value="1"/>
</dbReference>
<feature type="active site" description="Charge relay system" evidence="17">
    <location>
        <position position="136"/>
    </location>
</feature>
<keyword evidence="13 17" id="KW-0520">NAD</keyword>
<evidence type="ECO:0000259" key="18">
    <source>
        <dbReference type="PROSITE" id="PS01033"/>
    </source>
</evidence>
<evidence type="ECO:0000256" key="11">
    <source>
        <dbReference type="ARBA" id="ARBA00023002"/>
    </source>
</evidence>
<evidence type="ECO:0000256" key="17">
    <source>
        <dbReference type="HAMAP-Rule" id="MF_01252"/>
    </source>
</evidence>
<evidence type="ECO:0000256" key="2">
    <source>
        <dbReference type="ARBA" id="ARBA00008414"/>
    </source>
</evidence>
<evidence type="ECO:0000256" key="5">
    <source>
        <dbReference type="ARBA" id="ARBA00022617"/>
    </source>
</evidence>
<keyword evidence="8 17" id="KW-0479">Metal-binding</keyword>
<evidence type="ECO:0000256" key="6">
    <source>
        <dbReference type="ARBA" id="ARBA00022621"/>
    </source>
</evidence>
<dbReference type="FunFam" id="3.40.50.80:FF:000010">
    <property type="entry name" value="Flavohemoprotein"/>
    <property type="match status" value="1"/>
</dbReference>
<dbReference type="InterPro" id="IPR023950">
    <property type="entry name" value="Hmp"/>
</dbReference>
<dbReference type="InterPro" id="IPR012292">
    <property type="entry name" value="Globin/Proto"/>
</dbReference>
<keyword evidence="6 17" id="KW-0561">Oxygen transport</keyword>
<dbReference type="SUPFAM" id="SSF46458">
    <property type="entry name" value="Globin-like"/>
    <property type="match status" value="1"/>
</dbReference>
<dbReference type="Proteomes" id="UP000536534">
    <property type="component" value="Unassembled WGS sequence"/>
</dbReference>
<keyword evidence="11 17" id="KW-0560">Oxidoreductase</keyword>
<feature type="region of interest" description="Reductase" evidence="17">
    <location>
        <begin position="148"/>
        <end position="399"/>
    </location>
</feature>
<dbReference type="GO" id="GO:0020037">
    <property type="term" value="F:heme binding"/>
    <property type="evidence" value="ECO:0007669"/>
    <property type="project" value="InterPro"/>
</dbReference>
<proteinExistence type="inferred from homology"/>
<feature type="domain" description="FAD-binding FR-type" evidence="19">
    <location>
        <begin position="151"/>
        <end position="262"/>
    </location>
</feature>
<dbReference type="Gene3D" id="3.40.50.80">
    <property type="entry name" value="Nucleotide-binding domain of ferredoxin-NADP reductase (FNR) module"/>
    <property type="match status" value="1"/>
</dbReference>
<dbReference type="PANTHER" id="PTHR43396">
    <property type="entry name" value="FLAVOHEMOPROTEIN"/>
    <property type="match status" value="1"/>
</dbReference>
<evidence type="ECO:0000256" key="16">
    <source>
        <dbReference type="ARBA" id="ARBA00049433"/>
    </source>
</evidence>
<dbReference type="Pfam" id="PF00175">
    <property type="entry name" value="NAD_binding_1"/>
    <property type="match status" value="1"/>
</dbReference>
<evidence type="ECO:0000256" key="4">
    <source>
        <dbReference type="ARBA" id="ARBA00022575"/>
    </source>
</evidence>
<comment type="similarity">
    <text evidence="1 17">In the C-terminal section; belongs to the flavoprotein pyridine nucleotide cytochrome reductase family.</text>
</comment>
<dbReference type="EMBL" id="JAAYYV010000054">
    <property type="protein sequence ID" value="NLF53192.1"/>
    <property type="molecule type" value="Genomic_DNA"/>
</dbReference>
<evidence type="ECO:0000256" key="8">
    <source>
        <dbReference type="ARBA" id="ARBA00022723"/>
    </source>
</evidence>